<name>A0ACA9NI03_9GLOM</name>
<organism evidence="1 2">
    <name type="scientific">Dentiscutata heterogama</name>
    <dbReference type="NCBI Taxonomy" id="1316150"/>
    <lineage>
        <taxon>Eukaryota</taxon>
        <taxon>Fungi</taxon>
        <taxon>Fungi incertae sedis</taxon>
        <taxon>Mucoromycota</taxon>
        <taxon>Glomeromycotina</taxon>
        <taxon>Glomeromycetes</taxon>
        <taxon>Diversisporales</taxon>
        <taxon>Gigasporaceae</taxon>
        <taxon>Dentiscutata</taxon>
    </lineage>
</organism>
<evidence type="ECO:0000313" key="1">
    <source>
        <dbReference type="EMBL" id="CAG8658685.1"/>
    </source>
</evidence>
<feature type="non-terminal residue" evidence="1">
    <location>
        <position position="1"/>
    </location>
</feature>
<dbReference type="EMBL" id="CAJVPU010017299">
    <property type="protein sequence ID" value="CAG8658685.1"/>
    <property type="molecule type" value="Genomic_DNA"/>
</dbReference>
<keyword evidence="2" id="KW-1185">Reference proteome</keyword>
<reference evidence="1" key="1">
    <citation type="submission" date="2021-06" db="EMBL/GenBank/DDBJ databases">
        <authorList>
            <person name="Kallberg Y."/>
            <person name="Tangrot J."/>
            <person name="Rosling A."/>
        </authorList>
    </citation>
    <scope>NUCLEOTIDE SEQUENCE</scope>
    <source>
        <strain evidence="1">IL203A</strain>
    </source>
</reference>
<protein>
    <submittedName>
        <fullName evidence="1">4135_t:CDS:1</fullName>
    </submittedName>
</protein>
<sequence>RAQEIQSHLAIKCKKNIPREIRIQVLRDIQSEDNPILSELSKSIILKKRKSDYLLLSLDTYYDKIEAIE</sequence>
<evidence type="ECO:0000313" key="2">
    <source>
        <dbReference type="Proteomes" id="UP000789702"/>
    </source>
</evidence>
<gene>
    <name evidence="1" type="ORF">DHETER_LOCUS9647</name>
</gene>
<dbReference type="Proteomes" id="UP000789702">
    <property type="component" value="Unassembled WGS sequence"/>
</dbReference>
<proteinExistence type="predicted"/>
<comment type="caution">
    <text evidence="1">The sequence shown here is derived from an EMBL/GenBank/DDBJ whole genome shotgun (WGS) entry which is preliminary data.</text>
</comment>
<accession>A0ACA9NI03</accession>